<feature type="region of interest" description="Disordered" evidence="1">
    <location>
        <begin position="54"/>
        <end position="175"/>
    </location>
</feature>
<evidence type="ECO:0000256" key="1">
    <source>
        <dbReference type="SAM" id="MobiDB-lite"/>
    </source>
</evidence>
<feature type="region of interest" description="Disordered" evidence="1">
    <location>
        <begin position="277"/>
        <end position="354"/>
    </location>
</feature>
<dbReference type="AlphaFoldDB" id="A0A6A5KMK4"/>
<feature type="compositionally biased region" description="Polar residues" evidence="1">
    <location>
        <begin position="751"/>
        <end position="761"/>
    </location>
</feature>
<reference evidence="2" key="1">
    <citation type="submission" date="2020-01" db="EMBL/GenBank/DDBJ databases">
        <authorList>
            <consortium name="DOE Joint Genome Institute"/>
            <person name="Haridas S."/>
            <person name="Albert R."/>
            <person name="Binder M."/>
            <person name="Bloem J."/>
            <person name="Labutti K."/>
            <person name="Salamov A."/>
            <person name="Andreopoulos B."/>
            <person name="Baker S.E."/>
            <person name="Barry K."/>
            <person name="Bills G."/>
            <person name="Bluhm B.H."/>
            <person name="Cannon C."/>
            <person name="Castanera R."/>
            <person name="Culley D.E."/>
            <person name="Daum C."/>
            <person name="Ezra D."/>
            <person name="Gonzalez J.B."/>
            <person name="Henrissat B."/>
            <person name="Kuo A."/>
            <person name="Liang C."/>
            <person name="Lipzen A."/>
            <person name="Lutzoni F."/>
            <person name="Magnuson J."/>
            <person name="Mondo S."/>
            <person name="Nolan M."/>
            <person name="Ohm R."/>
            <person name="Pangilinan J."/>
            <person name="Park H.-J."/>
            <person name="Ramirez L."/>
            <person name="Alfaro M."/>
            <person name="Sun H."/>
            <person name="Tritt A."/>
            <person name="Yoshinaga Y."/>
            <person name="Zwiers L.-H."/>
            <person name="Turgeon B.G."/>
            <person name="Goodwin S.B."/>
            <person name="Spatafora J.W."/>
            <person name="Crous P.W."/>
            <person name="Grigoriev I.V."/>
        </authorList>
    </citation>
    <scope>NUCLEOTIDE SEQUENCE</scope>
    <source>
        <strain evidence="2">P77</strain>
    </source>
</reference>
<keyword evidence="3" id="KW-1185">Reference proteome</keyword>
<feature type="compositionally biased region" description="Basic and acidic residues" evidence="1">
    <location>
        <begin position="324"/>
        <end position="335"/>
    </location>
</feature>
<organism evidence="2 3">
    <name type="scientific">Decorospora gaudefroyi</name>
    <dbReference type="NCBI Taxonomy" id="184978"/>
    <lineage>
        <taxon>Eukaryota</taxon>
        <taxon>Fungi</taxon>
        <taxon>Dikarya</taxon>
        <taxon>Ascomycota</taxon>
        <taxon>Pezizomycotina</taxon>
        <taxon>Dothideomycetes</taxon>
        <taxon>Pleosporomycetidae</taxon>
        <taxon>Pleosporales</taxon>
        <taxon>Pleosporineae</taxon>
        <taxon>Pleosporaceae</taxon>
        <taxon>Decorospora</taxon>
    </lineage>
</organism>
<feature type="compositionally biased region" description="Low complexity" evidence="1">
    <location>
        <begin position="84"/>
        <end position="96"/>
    </location>
</feature>
<sequence length="827" mass="90799">IFKPTLLTTNMGRSLNMTNSRRPHHKFAGADHDTATATAQAQPQSRDKPMENIQIKGRGRNNHQGPQDGRRHGRGRDKTDRRSMSPSRGTSPGTSGYRHREEVKNPNRRSRNPLADRITRDNAERQQQARASKAPTPAAQASAKRKRIDGEGDGKPHSDKKARSGPGQMQSAQKCVTGLAAISKLSEEERKRLRAEKFKTKSMEPKPRPQQEKGQREATLIAMTKSPVTGATTTNNNVAPNTNPNMIIPTTQNENEHHYTVVTIQSRDKLITKVGTTAVDAPEPSKEKQPVSNTQDTNGQKHTKKTQTSLSPSSTKAGTPPVKPKQEAPGQDHGRQVKKTKSGSGSQNPPERPLSSVAIARMRSDQIMGFINEKSAYEEGYPDHELTFIDYGVYSIPVMCSKSIEHQIPFQPVYTPSVELKAILSEDAVDVFNRKMILLRQDAIHLAGQNILKSEDLGRKNVRKTEPIRFIDDCDLYLYEGKIHVATERGLLLAADYLKLIGVPDTQPVRFNGYAPSWMKAVKAKREQRRVSKVYEVDEEAKKEGYIDLYGGYGVAVYEVGIFDKCGGKYFSMAYGERCQDGVRGWFPYSHTCRTDWLKDPLPGDKSKSKRDPDLIDWAKFDYGPLIARAEQKQAAAQAAAVKQRQEAAAAVALKQQAAAAARKELEEAATAAALKQQAAAAAKIANAPSMHNASSPKASASLALVSLTSTNDPTEKAAVEASSASGESQQETVQMLSISVGPISPRDIPQTPSNKAASETNRGEVDGLDAAQNHTIATVTETITEIAPVAVEEARINPFTKPRMQLPGFSRDDIEYDWGTDDDDDL</sequence>
<dbReference type="OrthoDB" id="3800937at2759"/>
<evidence type="ECO:0000313" key="3">
    <source>
        <dbReference type="Proteomes" id="UP000800040"/>
    </source>
</evidence>
<feature type="compositionally biased region" description="Basic and acidic residues" evidence="1">
    <location>
        <begin position="148"/>
        <end position="162"/>
    </location>
</feature>
<proteinExistence type="predicted"/>
<feature type="region of interest" description="Disordered" evidence="1">
    <location>
        <begin position="195"/>
        <end position="216"/>
    </location>
</feature>
<dbReference type="EMBL" id="ML975297">
    <property type="protein sequence ID" value="KAF1834753.1"/>
    <property type="molecule type" value="Genomic_DNA"/>
</dbReference>
<name>A0A6A5KMK4_9PLEO</name>
<dbReference type="Proteomes" id="UP000800040">
    <property type="component" value="Unassembled WGS sequence"/>
</dbReference>
<feature type="region of interest" description="Disordered" evidence="1">
    <location>
        <begin position="1"/>
        <end position="28"/>
    </location>
</feature>
<feature type="compositionally biased region" description="Polar residues" evidence="1">
    <location>
        <begin position="290"/>
        <end position="317"/>
    </location>
</feature>
<accession>A0A6A5KMK4</accession>
<evidence type="ECO:0000313" key="2">
    <source>
        <dbReference type="EMBL" id="KAF1834753.1"/>
    </source>
</evidence>
<gene>
    <name evidence="2" type="ORF">BDW02DRAFT_497510</name>
</gene>
<feature type="region of interest" description="Disordered" evidence="1">
    <location>
        <begin position="742"/>
        <end position="763"/>
    </location>
</feature>
<feature type="compositionally biased region" description="Polar residues" evidence="1">
    <location>
        <begin position="1"/>
        <end position="20"/>
    </location>
</feature>
<feature type="non-terminal residue" evidence="2">
    <location>
        <position position="1"/>
    </location>
</feature>
<protein>
    <submittedName>
        <fullName evidence="2">Uncharacterized protein</fullName>
    </submittedName>
</protein>